<keyword evidence="1" id="KW-0812">Transmembrane</keyword>
<keyword evidence="1" id="KW-0472">Membrane</keyword>
<gene>
    <name evidence="2" type="ordered locus">Corgl_0019</name>
</gene>
<feature type="transmembrane region" description="Helical" evidence="1">
    <location>
        <begin position="336"/>
        <end position="357"/>
    </location>
</feature>
<dbReference type="EMBL" id="CP002628">
    <property type="protein sequence ID" value="AEB06149.1"/>
    <property type="molecule type" value="Genomic_DNA"/>
</dbReference>
<evidence type="ECO:0000313" key="2">
    <source>
        <dbReference type="EMBL" id="AEB06149.1"/>
    </source>
</evidence>
<dbReference type="OrthoDB" id="3191427at2"/>
<keyword evidence="1" id="KW-1133">Transmembrane helix</keyword>
<keyword evidence="3" id="KW-1185">Reference proteome</keyword>
<dbReference type="RefSeq" id="WP_013707892.1">
    <property type="nucleotide sequence ID" value="NC_015389.1"/>
</dbReference>
<dbReference type="HOGENOM" id="CLU_292173_0_0_11"/>
<evidence type="ECO:0000256" key="1">
    <source>
        <dbReference type="SAM" id="Phobius"/>
    </source>
</evidence>
<sequence length="903" mass="96295">MISRGFRGALVLERTLEAGWLALLAATLFFAPRLDLLIIGAVVLPMIALTLVDALSARCALSACAILDRDLDPARLLAETAKPRGMHPSLCMWSWLHVAHRRALALALTGDVAGADRELDLLERVALRAPTRSCRAAAAALGYHAASVALDAERAERLWSTLAGSLRCGRDPLIPRRPFADALLQGRSRIRALVAAGRWGELAALQRRAADTDRTALGRLLGLRGLAVSLERSGDAAGAALTWREIAEAAGGLTGLADQARAALAGGPAGFSGDGDYPVPAAISAVTAPPRPDEPVPSSASLGIGLDGFERALRACGAMAGCWSGGRSRCARTCDALVASGVALNVLACAAVVAYVVVELVSPAGAAGWAIFAVLAAALLHRLLIVLYGRRLTAMLTRSCDPAALLAETEDMGSASWQRLPAPIAMSFRGTVLAWMGRGEEGAAVLRDLQDMRFFMRSTRGRLICSVCEIQPSEATGDVGSMLEAMRSTEVLLGSADAPLTARLMARSVMEGLSRAAAAECIGTIEARLAWARGELAGRRLSPLQEVSLRRAEALLLDELAGGFSEGGEADAGRPDAAVPLAEALRDWAFVAERGGTTPWVAEARARLAAPSAAAAGLRPYRRPLLLEVWTSNPVGSVRATTTRSRDRRVPAASHPRRRLGCRIGCGVLLLLLALPVALTIRVLVTPSDATDRNISIGIRTATGGGPPATDGVDRRTYATPAEALRASGLFSEDRFVSDPLVLREDDTRASVMFFVASDKDGRWREFNVVRMERRDGRYVLPKGATSFSYVDTAMGGTDRYPTPEAKAGNDIVNGFFDNTPTPAVGLQWFGASADPRVGEMTVLGRRPDGVVRHTYEGTDYYCWYYDDLDVIGALRSRRDFSFDNFTVGQIVRDLKITFPRDR</sequence>
<dbReference type="KEGG" id="cgo:Corgl_0019"/>
<dbReference type="AlphaFoldDB" id="F2N6V0"/>
<proteinExistence type="predicted"/>
<accession>F2N6V0</accession>
<name>F2N6V0_CORGP</name>
<protein>
    <submittedName>
        <fullName evidence="2">Uncharacterized protein</fullName>
    </submittedName>
</protein>
<organism evidence="2 3">
    <name type="scientific">Coriobacterium glomerans (strain ATCC 49209 / DSM 20642 / JCM 10262 / PW2)</name>
    <dbReference type="NCBI Taxonomy" id="700015"/>
    <lineage>
        <taxon>Bacteria</taxon>
        <taxon>Bacillati</taxon>
        <taxon>Actinomycetota</taxon>
        <taxon>Coriobacteriia</taxon>
        <taxon>Coriobacteriales</taxon>
        <taxon>Coriobacteriaceae</taxon>
        <taxon>Coriobacterium</taxon>
    </lineage>
</organism>
<feature type="transmembrane region" description="Helical" evidence="1">
    <location>
        <begin position="36"/>
        <end position="55"/>
    </location>
</feature>
<dbReference type="eggNOG" id="ENOG5033FE9">
    <property type="taxonomic scope" value="Bacteria"/>
</dbReference>
<evidence type="ECO:0000313" key="3">
    <source>
        <dbReference type="Proteomes" id="UP000006851"/>
    </source>
</evidence>
<feature type="transmembrane region" description="Helical" evidence="1">
    <location>
        <begin position="369"/>
        <end position="389"/>
    </location>
</feature>
<feature type="transmembrane region" description="Helical" evidence="1">
    <location>
        <begin position="664"/>
        <end position="685"/>
    </location>
</feature>
<dbReference type="Proteomes" id="UP000006851">
    <property type="component" value="Chromosome"/>
</dbReference>
<reference evidence="3" key="1">
    <citation type="journal article" date="2013" name="Stand. Genomic Sci.">
        <title>Complete genome sequence of Coriobacterium glomerans type strain (PW2(T)) from the midgut of Pyrrhocoris apterus L. (red soldier bug).</title>
        <authorList>
            <person name="Stackebrandt E."/>
            <person name="Zeytun A."/>
            <person name="Lapidus A."/>
            <person name="Nolan M."/>
            <person name="Lucas S."/>
            <person name="Hammon N."/>
            <person name="Deshpande S."/>
            <person name="Cheng J.F."/>
            <person name="Tapia R."/>
            <person name="Goodwin L.A."/>
            <person name="Pitluck S."/>
            <person name="Liolios K."/>
            <person name="Pagani I."/>
            <person name="Ivanova N."/>
            <person name="Mavromatis K."/>
            <person name="Mikhailova N."/>
            <person name="Huntemann M."/>
            <person name="Pati A."/>
            <person name="Chen A."/>
            <person name="Palaniappan K."/>
            <person name="Chang Y.J."/>
            <person name="Land M."/>
            <person name="Hauser L."/>
            <person name="Rohde M."/>
            <person name="Pukall R."/>
            <person name="Goker M."/>
            <person name="Detter J.C."/>
            <person name="Woyke T."/>
            <person name="Bristow J."/>
            <person name="Eisen J.A."/>
            <person name="Markowitz V."/>
            <person name="Hugenholtz P."/>
            <person name="Kyrpides N.C."/>
            <person name="Klenk H.P."/>
        </authorList>
    </citation>
    <scope>NUCLEOTIDE SEQUENCE</scope>
    <source>
        <strain evidence="3">ATCC 49209 / DSM 20642 / JCM 10262 / PW2</strain>
    </source>
</reference>